<evidence type="ECO:0000256" key="3">
    <source>
        <dbReference type="ARBA" id="ARBA00023136"/>
    </source>
</evidence>
<comment type="caution">
    <text evidence="6">The sequence shown here is derived from an EMBL/GenBank/DDBJ whole genome shotgun (WGS) entry which is preliminary data.</text>
</comment>
<dbReference type="InterPro" id="IPR020846">
    <property type="entry name" value="MFS_dom"/>
</dbReference>
<dbReference type="Proteomes" id="UP001595526">
    <property type="component" value="Unassembled WGS sequence"/>
</dbReference>
<feature type="transmembrane region" description="Helical" evidence="4">
    <location>
        <begin position="82"/>
        <end position="100"/>
    </location>
</feature>
<dbReference type="CDD" id="cd17324">
    <property type="entry name" value="MFS_NepI_like"/>
    <property type="match status" value="1"/>
</dbReference>
<feature type="transmembrane region" description="Helical" evidence="4">
    <location>
        <begin position="16"/>
        <end position="34"/>
    </location>
</feature>
<dbReference type="PANTHER" id="PTHR42910">
    <property type="entry name" value="TRANSPORTER SCO4007-RELATED"/>
    <property type="match status" value="1"/>
</dbReference>
<evidence type="ECO:0000256" key="2">
    <source>
        <dbReference type="ARBA" id="ARBA00022989"/>
    </source>
</evidence>
<feature type="transmembrane region" description="Helical" evidence="4">
    <location>
        <begin position="106"/>
        <end position="129"/>
    </location>
</feature>
<feature type="transmembrane region" description="Helical" evidence="4">
    <location>
        <begin position="221"/>
        <end position="242"/>
    </location>
</feature>
<dbReference type="PANTHER" id="PTHR42910:SF1">
    <property type="entry name" value="MAJOR FACILITATOR SUPERFAMILY (MFS) PROFILE DOMAIN-CONTAINING PROTEIN"/>
    <property type="match status" value="1"/>
</dbReference>
<evidence type="ECO:0000259" key="5">
    <source>
        <dbReference type="PROSITE" id="PS50850"/>
    </source>
</evidence>
<feature type="transmembrane region" description="Helical" evidence="4">
    <location>
        <begin position="54"/>
        <end position="75"/>
    </location>
</feature>
<keyword evidence="7" id="KW-1185">Reference proteome</keyword>
<accession>A0ABV7JKU6</accession>
<feature type="transmembrane region" description="Helical" evidence="4">
    <location>
        <begin position="141"/>
        <end position="162"/>
    </location>
</feature>
<feature type="transmembrane region" description="Helical" evidence="4">
    <location>
        <begin position="254"/>
        <end position="272"/>
    </location>
</feature>
<gene>
    <name evidence="6" type="ORF">ACFOET_07600</name>
</gene>
<protein>
    <submittedName>
        <fullName evidence="6">MFS transporter</fullName>
    </submittedName>
</protein>
<proteinExistence type="predicted"/>
<evidence type="ECO:0000256" key="1">
    <source>
        <dbReference type="ARBA" id="ARBA00022692"/>
    </source>
</evidence>
<dbReference type="InterPro" id="IPR036259">
    <property type="entry name" value="MFS_trans_sf"/>
</dbReference>
<dbReference type="Gene3D" id="1.20.1250.20">
    <property type="entry name" value="MFS general substrate transporter like domains"/>
    <property type="match status" value="1"/>
</dbReference>
<reference evidence="7" key="1">
    <citation type="journal article" date="2019" name="Int. J. Syst. Evol. Microbiol.">
        <title>The Global Catalogue of Microorganisms (GCM) 10K type strain sequencing project: providing services to taxonomists for standard genome sequencing and annotation.</title>
        <authorList>
            <consortium name="The Broad Institute Genomics Platform"/>
            <consortium name="The Broad Institute Genome Sequencing Center for Infectious Disease"/>
            <person name="Wu L."/>
            <person name="Ma J."/>
        </authorList>
    </citation>
    <scope>NUCLEOTIDE SEQUENCE [LARGE SCALE GENOMIC DNA]</scope>
    <source>
        <strain evidence="7">KCTC 52416</strain>
    </source>
</reference>
<dbReference type="PROSITE" id="PS50850">
    <property type="entry name" value="MFS"/>
    <property type="match status" value="1"/>
</dbReference>
<evidence type="ECO:0000256" key="4">
    <source>
        <dbReference type="SAM" id="Phobius"/>
    </source>
</evidence>
<evidence type="ECO:0000313" key="6">
    <source>
        <dbReference type="EMBL" id="MFC3197474.1"/>
    </source>
</evidence>
<dbReference type="SUPFAM" id="SSF103473">
    <property type="entry name" value="MFS general substrate transporter"/>
    <property type="match status" value="1"/>
</dbReference>
<sequence>MADSRREEQPSHLSSRTLWLMTVGAGLVVANNYYNQPLLALIAADFRVSEREASAVASITQIGYAVGLFFLVPLADMFYRRRLIVAIFPFIVVSLLLASFSHELSWLTVASFFIGLTCIIPQLFVPLAATLAAPKERSRSIGMVMSGLLIGILASRIISGFVGQHMGWRYMFFIGAIVMFAYWIVVMKTLPEIKPSFHGSYRSLMHSLVHYFRTDAALRLASWRGACSFASFAAFWTTLVFHLEGQPFRAGSDVAGAFGILGIAGALVPAMLGKTIDRLDRNKLIVALSGLALFSWWFIGSPGSTRYWGLIIGVLLIDMALQAIHLINQSVIFAKHPEATNRVNTIYMTSYFVGGSLGTLIASIAWGHFQWTGVTIVGTGFVVLMLAGHMLFSRQAK</sequence>
<feature type="transmembrane region" description="Helical" evidence="4">
    <location>
        <begin position="348"/>
        <end position="367"/>
    </location>
</feature>
<dbReference type="RefSeq" id="WP_379021191.1">
    <property type="nucleotide sequence ID" value="NZ_JBHRTA010000022.1"/>
</dbReference>
<feature type="domain" description="Major facilitator superfamily (MFS) profile" evidence="5">
    <location>
        <begin position="17"/>
        <end position="397"/>
    </location>
</feature>
<keyword evidence="3 4" id="KW-0472">Membrane</keyword>
<feature type="transmembrane region" description="Helical" evidence="4">
    <location>
        <begin position="307"/>
        <end position="327"/>
    </location>
</feature>
<feature type="transmembrane region" description="Helical" evidence="4">
    <location>
        <begin position="284"/>
        <end position="301"/>
    </location>
</feature>
<evidence type="ECO:0000313" key="7">
    <source>
        <dbReference type="Proteomes" id="UP001595526"/>
    </source>
</evidence>
<organism evidence="6 7">
    <name type="scientific">Parapedobacter deserti</name>
    <dbReference type="NCBI Taxonomy" id="1912957"/>
    <lineage>
        <taxon>Bacteria</taxon>
        <taxon>Pseudomonadati</taxon>
        <taxon>Bacteroidota</taxon>
        <taxon>Sphingobacteriia</taxon>
        <taxon>Sphingobacteriales</taxon>
        <taxon>Sphingobacteriaceae</taxon>
        <taxon>Parapedobacter</taxon>
    </lineage>
</organism>
<dbReference type="Pfam" id="PF07690">
    <property type="entry name" value="MFS_1"/>
    <property type="match status" value="1"/>
</dbReference>
<feature type="transmembrane region" description="Helical" evidence="4">
    <location>
        <begin position="373"/>
        <end position="392"/>
    </location>
</feature>
<dbReference type="InterPro" id="IPR011701">
    <property type="entry name" value="MFS"/>
</dbReference>
<feature type="transmembrane region" description="Helical" evidence="4">
    <location>
        <begin position="168"/>
        <end position="186"/>
    </location>
</feature>
<name>A0ABV7JKU6_9SPHI</name>
<keyword evidence="1 4" id="KW-0812">Transmembrane</keyword>
<dbReference type="EMBL" id="JBHRTA010000022">
    <property type="protein sequence ID" value="MFC3197474.1"/>
    <property type="molecule type" value="Genomic_DNA"/>
</dbReference>
<keyword evidence="2 4" id="KW-1133">Transmembrane helix</keyword>